<evidence type="ECO:0000313" key="1">
    <source>
        <dbReference type="EMBL" id="KZS46621.1"/>
    </source>
</evidence>
<dbReference type="Proteomes" id="UP000076796">
    <property type="component" value="Unassembled WGS sequence"/>
</dbReference>
<proteinExistence type="predicted"/>
<evidence type="ECO:0000313" key="2">
    <source>
        <dbReference type="Proteomes" id="UP000076796"/>
    </source>
</evidence>
<accession>A0A163JJG3</accession>
<dbReference type="OrthoDB" id="2474144at2"/>
<dbReference type="AlphaFoldDB" id="A0A163JJG3"/>
<sequence>MKPKSKHLRRLAYAGLGLLLSASLLYLLFLRPTPIKAGGFTSLTAENTIIFEVINEGFTKVELLDVRVNDGQKPAKAELGVSYSLHLVGGDDLDEDTHIEFVGIQEMPLQPELTADEKLAALDQGARIPLNYGVRLFNDTPITQIEVTYKYWGITFKREVPMGRFFNNGSST</sequence>
<protein>
    <submittedName>
        <fullName evidence="1">Uncharacterized protein</fullName>
    </submittedName>
</protein>
<gene>
    <name evidence="1" type="ORF">AWU65_12185</name>
</gene>
<name>A0A163JJG3_9BACL</name>
<organism evidence="1 2">
    <name type="scientific">Paenibacillus glucanolyticus</name>
    <dbReference type="NCBI Taxonomy" id="59843"/>
    <lineage>
        <taxon>Bacteria</taxon>
        <taxon>Bacillati</taxon>
        <taxon>Bacillota</taxon>
        <taxon>Bacilli</taxon>
        <taxon>Bacillales</taxon>
        <taxon>Paenibacillaceae</taxon>
        <taxon>Paenibacillus</taxon>
    </lineage>
</organism>
<dbReference type="GeneID" id="97558044"/>
<keyword evidence="2" id="KW-1185">Reference proteome</keyword>
<comment type="caution">
    <text evidence="1">The sequence shown here is derived from an EMBL/GenBank/DDBJ whole genome shotgun (WGS) entry which is preliminary data.</text>
</comment>
<dbReference type="RefSeq" id="WP_063478425.1">
    <property type="nucleotide sequence ID" value="NZ_CP147845.1"/>
</dbReference>
<reference evidence="1" key="1">
    <citation type="journal article" date="2016" name="Genome Announc.">
        <title>Draft genomes of two strains of Paenibacillus glucanolyticus with capability to degrade lignocellulose.</title>
        <authorList>
            <person name="Mathews S.L."/>
            <person name="Pawlak J."/>
            <person name="Grunden A.M."/>
        </authorList>
    </citation>
    <scope>NUCLEOTIDE SEQUENCE [LARGE SCALE GENOMIC DNA]</scope>
    <source>
        <strain evidence="1">SLM1</strain>
    </source>
</reference>
<dbReference type="EMBL" id="LWMH01000001">
    <property type="protein sequence ID" value="KZS46621.1"/>
    <property type="molecule type" value="Genomic_DNA"/>
</dbReference>